<evidence type="ECO:0000259" key="4">
    <source>
        <dbReference type="Pfam" id="PF03486"/>
    </source>
</evidence>
<feature type="domain" description="RsdA/BaiN/AoA(So)-like Rossmann fold-like" evidence="4">
    <location>
        <begin position="5"/>
        <end position="422"/>
    </location>
</feature>
<evidence type="ECO:0000313" key="7">
    <source>
        <dbReference type="Proteomes" id="UP000001208"/>
    </source>
</evidence>
<keyword evidence="2" id="KW-0285">Flavoprotein</keyword>
<dbReference type="NCBIfam" id="TIGR00275">
    <property type="entry name" value="aminoacetone oxidase family FAD-binding enzyme"/>
    <property type="match status" value="1"/>
</dbReference>
<evidence type="ECO:0000313" key="6">
    <source>
        <dbReference type="EMBL" id="ACF13352.1"/>
    </source>
</evidence>
<protein>
    <submittedName>
        <fullName evidence="6">HI0933 family protein</fullName>
    </submittedName>
</protein>
<dbReference type="Gene3D" id="3.50.50.60">
    <property type="entry name" value="FAD/NAD(P)-binding domain"/>
    <property type="match status" value="1"/>
</dbReference>
<evidence type="ECO:0000256" key="2">
    <source>
        <dbReference type="ARBA" id="ARBA00022630"/>
    </source>
</evidence>
<proteinExistence type="predicted"/>
<dbReference type="KEGG" id="cts:Ctha_0884"/>
<dbReference type="Pfam" id="PF03486">
    <property type="entry name" value="HI0933_like"/>
    <property type="match status" value="1"/>
</dbReference>
<organism evidence="6 7">
    <name type="scientific">Chloroherpeton thalassium (strain ATCC 35110 / GB-78)</name>
    <dbReference type="NCBI Taxonomy" id="517418"/>
    <lineage>
        <taxon>Bacteria</taxon>
        <taxon>Pseudomonadati</taxon>
        <taxon>Chlorobiota</taxon>
        <taxon>Chlorobiia</taxon>
        <taxon>Chlorobiales</taxon>
        <taxon>Chloroherpetonaceae</taxon>
        <taxon>Chloroherpeton</taxon>
    </lineage>
</organism>
<evidence type="ECO:0000259" key="5">
    <source>
        <dbReference type="Pfam" id="PF22780"/>
    </source>
</evidence>
<dbReference type="PANTHER" id="PTHR42887">
    <property type="entry name" value="OS12G0638800 PROTEIN"/>
    <property type="match status" value="1"/>
</dbReference>
<dbReference type="RefSeq" id="WP_012499436.1">
    <property type="nucleotide sequence ID" value="NC_011026.1"/>
</dbReference>
<dbReference type="SUPFAM" id="SSF160996">
    <property type="entry name" value="HI0933 insert domain-like"/>
    <property type="match status" value="1"/>
</dbReference>
<accession>B3QWY8</accession>
<dbReference type="Proteomes" id="UP000001208">
    <property type="component" value="Chromosome"/>
</dbReference>
<dbReference type="PANTHER" id="PTHR42887:SF2">
    <property type="entry name" value="OS12G0638800 PROTEIN"/>
    <property type="match status" value="1"/>
</dbReference>
<dbReference type="Gene3D" id="2.40.30.10">
    <property type="entry name" value="Translation factors"/>
    <property type="match status" value="1"/>
</dbReference>
<dbReference type="InterPro" id="IPR036188">
    <property type="entry name" value="FAD/NAD-bd_sf"/>
</dbReference>
<dbReference type="InterPro" id="IPR004792">
    <property type="entry name" value="BaiN-like"/>
</dbReference>
<dbReference type="InterPro" id="IPR023166">
    <property type="entry name" value="BaiN-like_dom_sf"/>
</dbReference>
<dbReference type="InterPro" id="IPR057661">
    <property type="entry name" value="RsdA/BaiN/AoA(So)_Rossmann"/>
</dbReference>
<keyword evidence="7" id="KW-1185">Reference proteome</keyword>
<dbReference type="AlphaFoldDB" id="B3QWY8"/>
<dbReference type="eggNOG" id="COG2081">
    <property type="taxonomic scope" value="Bacteria"/>
</dbReference>
<dbReference type="HOGENOM" id="CLU_025174_3_1_10"/>
<reference evidence="6 7" key="1">
    <citation type="submission" date="2008-06" db="EMBL/GenBank/DDBJ databases">
        <title>Complete sequence of Chloroherpeton thalassium ATCC 35110.</title>
        <authorList>
            <consortium name="US DOE Joint Genome Institute"/>
            <person name="Lucas S."/>
            <person name="Copeland A."/>
            <person name="Lapidus A."/>
            <person name="Glavina del Rio T."/>
            <person name="Dalin E."/>
            <person name="Tice H."/>
            <person name="Bruce D."/>
            <person name="Goodwin L."/>
            <person name="Pitluck S."/>
            <person name="Schmutz J."/>
            <person name="Larimer F."/>
            <person name="Land M."/>
            <person name="Hauser L."/>
            <person name="Kyrpides N."/>
            <person name="Mikhailova N."/>
            <person name="Liu Z."/>
            <person name="Li T."/>
            <person name="Zhao F."/>
            <person name="Overmann J."/>
            <person name="Bryant D.A."/>
            <person name="Richardson P."/>
        </authorList>
    </citation>
    <scope>NUCLEOTIDE SEQUENCE [LARGE SCALE GENOMIC DNA]</scope>
    <source>
        <strain evidence="7">ATCC 35110 / GB-78</strain>
    </source>
</reference>
<sequence length="439" mass="46863">MNYTDILIIGGGAAGICAALGARDACLTNGGSSAINLTLLEKNADIGSKIKISGGGRCNLTHSGSVSDILEKGFLRTKEARFLKPALHEFTNTDLLALLGKYGLTTKTRPDGCIFPATESSADVVRAFAAALRNVKLDLRYKEPVQSIAFQHGAFEVQTASGKIRAAILILATGGVSYPKTGSTGEGLRFAKNFGLAVNSPTPALAPLYFTLAPKEALIGVSLRQVRLFAKIGQNTFERTGDFIFTHKGISGPATLSLSRDIAEQFSGEKSPIFADFFPQKTDAELEKQFLDLLKSQPALLVKSFIKRLETAETALPNAMILEILHASELEESQKLSGLSKAARKNLLNALKQFELGLIKSIPLEKGEVSAGGVTLGDVNPKTMESRKIENLYICGELLDYAAEIGGFNLQAAFSTGWLAGKSAVGKFRKENDSKSGLS</sequence>
<dbReference type="EMBL" id="CP001100">
    <property type="protein sequence ID" value="ACF13352.1"/>
    <property type="molecule type" value="Genomic_DNA"/>
</dbReference>
<keyword evidence="3" id="KW-0274">FAD</keyword>
<comment type="cofactor">
    <cofactor evidence="1">
        <name>FAD</name>
        <dbReference type="ChEBI" id="CHEBI:57692"/>
    </cofactor>
</comment>
<dbReference type="SUPFAM" id="SSF51905">
    <property type="entry name" value="FAD/NAD(P)-binding domain"/>
    <property type="match status" value="1"/>
</dbReference>
<evidence type="ECO:0000256" key="3">
    <source>
        <dbReference type="ARBA" id="ARBA00022827"/>
    </source>
</evidence>
<name>B3QWY8_CHLT3</name>
<gene>
    <name evidence="6" type="ordered locus">Ctha_0884</name>
</gene>
<evidence type="ECO:0000256" key="1">
    <source>
        <dbReference type="ARBA" id="ARBA00001974"/>
    </source>
</evidence>
<dbReference type="Pfam" id="PF22780">
    <property type="entry name" value="HI0933_like_1st"/>
    <property type="match status" value="1"/>
</dbReference>
<dbReference type="Gene3D" id="1.10.8.260">
    <property type="entry name" value="HI0933 insert domain-like"/>
    <property type="match status" value="1"/>
</dbReference>
<feature type="domain" description="RsdA/BaiN/AoA(So)-like insert" evidence="5">
    <location>
        <begin position="203"/>
        <end position="369"/>
    </location>
</feature>
<dbReference type="InterPro" id="IPR055178">
    <property type="entry name" value="RsdA/BaiN/AoA(So)-like_dom"/>
</dbReference>